<evidence type="ECO:0000313" key="1">
    <source>
        <dbReference type="EMBL" id="CAJ2676883.1"/>
    </source>
</evidence>
<dbReference type="Proteomes" id="UP001177021">
    <property type="component" value="Unassembled WGS sequence"/>
</dbReference>
<organism evidence="1 2">
    <name type="scientific">Trifolium pratense</name>
    <name type="common">Red clover</name>
    <dbReference type="NCBI Taxonomy" id="57577"/>
    <lineage>
        <taxon>Eukaryota</taxon>
        <taxon>Viridiplantae</taxon>
        <taxon>Streptophyta</taxon>
        <taxon>Embryophyta</taxon>
        <taxon>Tracheophyta</taxon>
        <taxon>Spermatophyta</taxon>
        <taxon>Magnoliopsida</taxon>
        <taxon>eudicotyledons</taxon>
        <taxon>Gunneridae</taxon>
        <taxon>Pentapetalae</taxon>
        <taxon>rosids</taxon>
        <taxon>fabids</taxon>
        <taxon>Fabales</taxon>
        <taxon>Fabaceae</taxon>
        <taxon>Papilionoideae</taxon>
        <taxon>50 kb inversion clade</taxon>
        <taxon>NPAAA clade</taxon>
        <taxon>Hologalegina</taxon>
        <taxon>IRL clade</taxon>
        <taxon>Trifolieae</taxon>
        <taxon>Trifolium</taxon>
    </lineage>
</organism>
<keyword evidence="2" id="KW-1185">Reference proteome</keyword>
<evidence type="ECO:0000313" key="2">
    <source>
        <dbReference type="Proteomes" id="UP001177021"/>
    </source>
</evidence>
<sequence length="1317" mass="147808">MDSDLKSAKSAYQNAKAEGNHREEARWANVIGDILKNRGEYVKALKWIKIDYDVSRKHLPEKHLLTTCQSLGEIYLRLERFDDALIFQKKHLDLARDADDLVEEQRASTQLGRTYYELFSKSEHDHNSIRNAKKYFKSAMDMAVTLKENPPNGKSSFLKEYIDAYNNIGMLEMEIDNLHEAEKILTRGLEICDEEEISEYDDGRSRLHHNLGNVYMELRMWNEARKNIKKDIVICHKIGHCQGEAKGYINLGEMHYRTQKYDEALSFYQKALALAKSLEDEDALVRQINQNIKIVKSAVEVMDEIKTEEQKLKKLKREIVSARGTPNEHKCLLLLNGSLEILVEKARTISAWEKLREFAKEKKKVAKDLCDRQRLGDSYLDVAESYQKLRKFNKSIKWYKKSWEMYKTIGNLEGQALVKLNIGNVLDSTHNWREAYDAFEESYSIARDTGLPNVQLLALENMHYSNMIRFDDEDETRRLKLLIDKLKSSEMQEADSTPGDCCSETDTEADACMSNSESDDFCFPKTTYRSETPTPEERNDDNAPLMSLYQSIKGSSRKITGHKESHTNSTKQVEQSPRSLTKLTSENQAVVGRKRVRMILSDDDDDDEMECSSRKDHDCPLENLPNYEAVKSKISPSKIQVVPEYGSKCAINVEESSSSFKCWSPNTATKTSRRSRSLSNDIVVEPDFPSGSKCDTDVSGKQNVVTHPMTKHSQDDQYITCRIQNEIVYVEAALCSSDDQVDIDSLKAVIACLYYQKFPTEKKSEGLLPIIQHIKCAGRDLESLATVENLKEHLRNNMVEAFIDGWIQKRLIKTYVDCCKELSEVPKIKVLKKLYNLEVSDDEIIASDCDLQDLSITPLIDALHSQMAFSMLDISHNCLGNGTMEKLRKVFTASGQSYGGLTLDLHCNRFGPTTLFQICECSVLFARLEVLNISGNRLTDACGSYLSTILKNCTALCSLNVENCSITTRTIQKIADALDSRSVLSHLCIGHNSPVSGNALVNLLSKLSTLKRFSELNMSGLKLGKPVVDSLFQLAGTLTLSGLILGGTGIGNEGAIKVTEPLLKGTEELVKFDLSYCGLTSDYILSINVNSFCSITDLSLEGNPIMLEGSNTLFLLLINPQCCLKVLILRKCQLGLAGVLHIIEALADNSSLEELNLADNSVPTELSALQCDLPSKSCSQNQEDKLDTMKVDDNQEAFCALNTLDEQLEVADSEDIPVGAEAAASGIDDSCASSCQRNSSPECHLTQQFSTAIAKAKNLQLLDLSNNSFSAQAAETFYGSWTTLRPLSSHRHITKNIIHFSTKEKKCCSVKPCCKKV</sequence>
<name>A0ACB0M8R8_TRIPR</name>
<gene>
    <name evidence="1" type="ORF">MILVUS5_LOCUS39511</name>
</gene>
<accession>A0ACB0M8R8</accession>
<protein>
    <submittedName>
        <fullName evidence="1">Uncharacterized protein</fullName>
    </submittedName>
</protein>
<dbReference type="EMBL" id="CASHSV030000823">
    <property type="protein sequence ID" value="CAJ2676883.1"/>
    <property type="molecule type" value="Genomic_DNA"/>
</dbReference>
<reference evidence="1" key="1">
    <citation type="submission" date="2023-10" db="EMBL/GenBank/DDBJ databases">
        <authorList>
            <person name="Rodriguez Cubillos JULIANA M."/>
            <person name="De Vega J."/>
        </authorList>
    </citation>
    <scope>NUCLEOTIDE SEQUENCE</scope>
</reference>
<proteinExistence type="predicted"/>
<comment type="caution">
    <text evidence="1">The sequence shown here is derived from an EMBL/GenBank/DDBJ whole genome shotgun (WGS) entry which is preliminary data.</text>
</comment>